<dbReference type="PATRIC" id="fig|1122219.3.peg.23"/>
<comment type="caution">
    <text evidence="12">The sequence shown here is derived from an EMBL/GenBank/DDBJ whole genome shotgun (WGS) entry which is preliminary data.</text>
</comment>
<evidence type="ECO:0000256" key="5">
    <source>
        <dbReference type="ARBA" id="ARBA00022723"/>
    </source>
</evidence>
<evidence type="ECO:0000256" key="3">
    <source>
        <dbReference type="ARBA" id="ARBA00007353"/>
    </source>
</evidence>
<keyword evidence="6" id="KW-0378">Hydrolase</keyword>
<evidence type="ECO:0000256" key="2">
    <source>
        <dbReference type="ARBA" id="ARBA00003215"/>
    </source>
</evidence>
<dbReference type="InterPro" id="IPR003730">
    <property type="entry name" value="Cu_polyphenol_OxRdtase"/>
</dbReference>
<evidence type="ECO:0000256" key="8">
    <source>
        <dbReference type="ARBA" id="ARBA00047989"/>
    </source>
</evidence>
<dbReference type="NCBIfam" id="TIGR00726">
    <property type="entry name" value="peptidoglycan editing factor PgeF"/>
    <property type="match status" value="1"/>
</dbReference>
<evidence type="ECO:0000256" key="4">
    <source>
        <dbReference type="ARBA" id="ARBA00022679"/>
    </source>
</evidence>
<evidence type="ECO:0000256" key="9">
    <source>
        <dbReference type="ARBA" id="ARBA00048968"/>
    </source>
</evidence>
<dbReference type="InParanoid" id="A0A0J6WZY5"/>
<evidence type="ECO:0000313" key="12">
    <source>
        <dbReference type="EMBL" id="KMO87833.1"/>
    </source>
</evidence>
<reference evidence="12 13" key="1">
    <citation type="submission" date="2015-06" db="EMBL/GenBank/DDBJ databases">
        <title>Draft genome sequence of beer spoilage bacterium Megasphaera cerevisiae type strain 20462.</title>
        <authorList>
            <person name="Kutumbaka K."/>
            <person name="Pasmowitz J."/>
            <person name="Mategko J."/>
            <person name="Reyes D."/>
            <person name="Friedrich A."/>
            <person name="Han S."/>
            <person name="Martens-Habbena W."/>
            <person name="Neal-McKinney J."/>
            <person name="Janagama H.K."/>
            <person name="Nadala C."/>
            <person name="Samadpour M."/>
        </authorList>
    </citation>
    <scope>NUCLEOTIDE SEQUENCE [LARGE SCALE GENOMIC DNA]</scope>
    <source>
        <strain evidence="12 13">DSM 20462</strain>
    </source>
</reference>
<comment type="catalytic activity">
    <reaction evidence="9">
        <text>adenosine + phosphate = alpha-D-ribose 1-phosphate + adenine</text>
        <dbReference type="Rhea" id="RHEA:27642"/>
        <dbReference type="ChEBI" id="CHEBI:16335"/>
        <dbReference type="ChEBI" id="CHEBI:16708"/>
        <dbReference type="ChEBI" id="CHEBI:43474"/>
        <dbReference type="ChEBI" id="CHEBI:57720"/>
        <dbReference type="EC" id="2.4.2.1"/>
    </reaction>
    <physiologicalReaction direction="left-to-right" evidence="9">
        <dbReference type="Rhea" id="RHEA:27643"/>
    </physiologicalReaction>
</comment>
<dbReference type="PANTHER" id="PTHR30616">
    <property type="entry name" value="UNCHARACTERIZED PROTEIN YFIH"/>
    <property type="match status" value="1"/>
</dbReference>
<dbReference type="GO" id="GO:0017061">
    <property type="term" value="F:S-methyl-5-thioadenosine phosphorylase activity"/>
    <property type="evidence" value="ECO:0007669"/>
    <property type="project" value="UniProtKB-EC"/>
</dbReference>
<keyword evidence="13" id="KW-1185">Reference proteome</keyword>
<evidence type="ECO:0000256" key="1">
    <source>
        <dbReference type="ARBA" id="ARBA00000553"/>
    </source>
</evidence>
<dbReference type="OrthoDB" id="4279at2"/>
<dbReference type="AlphaFoldDB" id="A0A0J6WZY5"/>
<dbReference type="Pfam" id="PF02578">
    <property type="entry name" value="Cu-oxidase_4"/>
    <property type="match status" value="1"/>
</dbReference>
<dbReference type="EMBL" id="LEKT01000001">
    <property type="protein sequence ID" value="KMO87833.1"/>
    <property type="molecule type" value="Genomic_DNA"/>
</dbReference>
<evidence type="ECO:0000313" key="13">
    <source>
        <dbReference type="Proteomes" id="UP000036503"/>
    </source>
</evidence>
<dbReference type="STRING" id="39029.BSR42_02795"/>
<dbReference type="Gene3D" id="3.60.140.10">
    <property type="entry name" value="CNF1/YfiH-like putative cysteine hydrolases"/>
    <property type="match status" value="1"/>
</dbReference>
<comment type="catalytic activity">
    <reaction evidence="1">
        <text>inosine + phosphate = alpha-D-ribose 1-phosphate + hypoxanthine</text>
        <dbReference type="Rhea" id="RHEA:27646"/>
        <dbReference type="ChEBI" id="CHEBI:17368"/>
        <dbReference type="ChEBI" id="CHEBI:17596"/>
        <dbReference type="ChEBI" id="CHEBI:43474"/>
        <dbReference type="ChEBI" id="CHEBI:57720"/>
        <dbReference type="EC" id="2.4.2.1"/>
    </reaction>
    <physiologicalReaction direction="left-to-right" evidence="1">
        <dbReference type="Rhea" id="RHEA:27647"/>
    </physiologicalReaction>
</comment>
<proteinExistence type="inferred from homology"/>
<keyword evidence="4" id="KW-0808">Transferase</keyword>
<dbReference type="InterPro" id="IPR011324">
    <property type="entry name" value="Cytotoxic_necrot_fac-like_cat"/>
</dbReference>
<evidence type="ECO:0000256" key="6">
    <source>
        <dbReference type="ARBA" id="ARBA00022801"/>
    </source>
</evidence>
<dbReference type="InterPro" id="IPR038371">
    <property type="entry name" value="Cu_polyphenol_OxRdtase_sf"/>
</dbReference>
<dbReference type="GO" id="GO:0016787">
    <property type="term" value="F:hydrolase activity"/>
    <property type="evidence" value="ECO:0007669"/>
    <property type="project" value="UniProtKB-KW"/>
</dbReference>
<keyword evidence="7" id="KW-0862">Zinc</keyword>
<comment type="similarity">
    <text evidence="3 11">Belongs to the purine nucleoside phosphorylase YfiH/LACC1 family.</text>
</comment>
<evidence type="ECO:0000256" key="10">
    <source>
        <dbReference type="ARBA" id="ARBA00049893"/>
    </source>
</evidence>
<evidence type="ECO:0000256" key="7">
    <source>
        <dbReference type="ARBA" id="ARBA00022833"/>
    </source>
</evidence>
<protein>
    <recommendedName>
        <fullName evidence="11">Purine nucleoside phosphorylase</fullName>
    </recommendedName>
</protein>
<sequence>MLETKNGITFATFDILNKTGTVTAAVSARTGGISRPPFDSLNMSFSSGDVPEHIRENRKRCLEALGIDPVRIISCNQVHGIHIEAVGKDDCGRGALNRQEAIADCDGLMTHEVGVPLTMNFADCTPLLFYDPVRRVIALSHGGWRGAARNIGAVTLKNMHDAYGTKPADVLAAIGPTIHDCCFEVGGDVLQAFSTVLPEAEVRRLSRDKENGKYYFDLPGANKALLLQTGILPEHLEDAGICTGCREELFYSYRKASWRKEKTGRHMAVMELKEYA</sequence>
<name>A0A0J6WZY5_9FIRM</name>
<accession>A0A0J6WZY5</accession>
<dbReference type="RefSeq" id="WP_048512791.1">
    <property type="nucleotide sequence ID" value="NZ_FUXD01000005.1"/>
</dbReference>
<dbReference type="Proteomes" id="UP000036503">
    <property type="component" value="Unassembled WGS sequence"/>
</dbReference>
<dbReference type="GO" id="GO:0005507">
    <property type="term" value="F:copper ion binding"/>
    <property type="evidence" value="ECO:0007669"/>
    <property type="project" value="TreeGrafter"/>
</dbReference>
<dbReference type="SUPFAM" id="SSF64438">
    <property type="entry name" value="CNF1/YfiH-like putative cysteine hydrolases"/>
    <property type="match status" value="1"/>
</dbReference>
<gene>
    <name evidence="12" type="ORF">AB840_00100</name>
</gene>
<keyword evidence="5" id="KW-0479">Metal-binding</keyword>
<comment type="function">
    <text evidence="2">Purine nucleoside enzyme that catalyzes the phosphorolysis of adenosine and inosine nucleosides, yielding D-ribose 1-phosphate and the respective free bases, adenine and hypoxanthine. Also catalyzes the phosphorolysis of S-methyl-5'-thioadenosine into adenine and S-methyl-5-thio-alpha-D-ribose 1-phosphate. Also has adenosine deaminase activity.</text>
</comment>
<comment type="catalytic activity">
    <reaction evidence="10">
        <text>S-methyl-5'-thioadenosine + phosphate = 5-(methylsulfanyl)-alpha-D-ribose 1-phosphate + adenine</text>
        <dbReference type="Rhea" id="RHEA:11852"/>
        <dbReference type="ChEBI" id="CHEBI:16708"/>
        <dbReference type="ChEBI" id="CHEBI:17509"/>
        <dbReference type="ChEBI" id="CHEBI:43474"/>
        <dbReference type="ChEBI" id="CHEBI:58533"/>
        <dbReference type="EC" id="2.4.2.28"/>
    </reaction>
    <physiologicalReaction direction="left-to-right" evidence="10">
        <dbReference type="Rhea" id="RHEA:11853"/>
    </physiologicalReaction>
</comment>
<organism evidence="12 13">
    <name type="scientific">Megasphaera cerevisiae DSM 20462</name>
    <dbReference type="NCBI Taxonomy" id="1122219"/>
    <lineage>
        <taxon>Bacteria</taxon>
        <taxon>Bacillati</taxon>
        <taxon>Bacillota</taxon>
        <taxon>Negativicutes</taxon>
        <taxon>Veillonellales</taxon>
        <taxon>Veillonellaceae</taxon>
        <taxon>Megasphaera</taxon>
    </lineage>
</organism>
<dbReference type="PANTHER" id="PTHR30616:SF2">
    <property type="entry name" value="PURINE NUCLEOSIDE PHOSPHORYLASE LACC1"/>
    <property type="match status" value="1"/>
</dbReference>
<dbReference type="CDD" id="cd16833">
    <property type="entry name" value="YfiH"/>
    <property type="match status" value="1"/>
</dbReference>
<evidence type="ECO:0000256" key="11">
    <source>
        <dbReference type="RuleBase" id="RU361274"/>
    </source>
</evidence>
<comment type="catalytic activity">
    <reaction evidence="8">
        <text>adenosine + H2O + H(+) = inosine + NH4(+)</text>
        <dbReference type="Rhea" id="RHEA:24408"/>
        <dbReference type="ChEBI" id="CHEBI:15377"/>
        <dbReference type="ChEBI" id="CHEBI:15378"/>
        <dbReference type="ChEBI" id="CHEBI:16335"/>
        <dbReference type="ChEBI" id="CHEBI:17596"/>
        <dbReference type="ChEBI" id="CHEBI:28938"/>
        <dbReference type="EC" id="3.5.4.4"/>
    </reaction>
    <physiologicalReaction direction="left-to-right" evidence="8">
        <dbReference type="Rhea" id="RHEA:24409"/>
    </physiologicalReaction>
</comment>